<name>A0A4V1MAW5_9BACT</name>
<feature type="domain" description="PPM-type phosphatase" evidence="1">
    <location>
        <begin position="12"/>
        <end position="232"/>
    </location>
</feature>
<dbReference type="OrthoDB" id="9805674at2"/>
<protein>
    <submittedName>
        <fullName evidence="2">Protein phosphatase 2C domain-containing protein</fullName>
    </submittedName>
</protein>
<dbReference type="Gene3D" id="3.60.40.10">
    <property type="entry name" value="PPM-type phosphatase domain"/>
    <property type="match status" value="1"/>
</dbReference>
<dbReference type="Proteomes" id="UP000290545">
    <property type="component" value="Unassembled WGS sequence"/>
</dbReference>
<evidence type="ECO:0000313" key="3">
    <source>
        <dbReference type="Proteomes" id="UP000290545"/>
    </source>
</evidence>
<dbReference type="RefSeq" id="WP_129003046.1">
    <property type="nucleotide sequence ID" value="NZ_SDHZ01000001.1"/>
</dbReference>
<keyword evidence="3" id="KW-1185">Reference proteome</keyword>
<organism evidence="2 3">
    <name type="scientific">Filimonas effusa</name>
    <dbReference type="NCBI Taxonomy" id="2508721"/>
    <lineage>
        <taxon>Bacteria</taxon>
        <taxon>Pseudomonadati</taxon>
        <taxon>Bacteroidota</taxon>
        <taxon>Chitinophagia</taxon>
        <taxon>Chitinophagales</taxon>
        <taxon>Chitinophagaceae</taxon>
        <taxon>Filimonas</taxon>
    </lineage>
</organism>
<evidence type="ECO:0000313" key="2">
    <source>
        <dbReference type="EMBL" id="RXK87296.1"/>
    </source>
</evidence>
<dbReference type="InterPro" id="IPR036457">
    <property type="entry name" value="PPM-type-like_dom_sf"/>
</dbReference>
<accession>A0A4V1MAW5</accession>
<dbReference type="EMBL" id="SDHZ01000001">
    <property type="protein sequence ID" value="RXK87296.1"/>
    <property type="molecule type" value="Genomic_DNA"/>
</dbReference>
<dbReference type="AlphaFoldDB" id="A0A4V1MAW5"/>
<evidence type="ECO:0000259" key="1">
    <source>
        <dbReference type="Pfam" id="PF13672"/>
    </source>
</evidence>
<reference evidence="2 3" key="1">
    <citation type="submission" date="2019-01" db="EMBL/GenBank/DDBJ databases">
        <title>Filimonas sp. strain TTM-71.</title>
        <authorList>
            <person name="Chen W.-M."/>
        </authorList>
    </citation>
    <scope>NUCLEOTIDE SEQUENCE [LARGE SCALE GENOMIC DNA]</scope>
    <source>
        <strain evidence="2 3">TTM-71</strain>
    </source>
</reference>
<comment type="caution">
    <text evidence="2">The sequence shown here is derived from an EMBL/GenBank/DDBJ whole genome shotgun (WGS) entry which is preliminary data.</text>
</comment>
<dbReference type="SUPFAM" id="SSF81606">
    <property type="entry name" value="PP2C-like"/>
    <property type="match status" value="1"/>
</dbReference>
<dbReference type="InterPro" id="IPR001932">
    <property type="entry name" value="PPM-type_phosphatase-like_dom"/>
</dbReference>
<sequence>MRWKAIGQSIKGTSHEQVNKCCEDALRFDLVMTPLDEEVLICCASDGAGSAKFAQAASSFTVETIVLLLSSCVKEGKIIDETRVRFILETVYDGLSEQANSNDVSKNEYSATCLGAVLFSDKAVFFQIGDGVMTREDSSGYYSAVFWPDNGEYLNDTRFLIDDINFPFLRFKLIEECINELSIVTDGLQGLILNQQAQSIHQPFYKDLFKWLRLASDRAHLQILDKKLTEFLNSWSVNQRTDDDKTLLLATRLQDASHAI</sequence>
<proteinExistence type="predicted"/>
<gene>
    <name evidence="2" type="ORF">ESB13_11110</name>
</gene>
<dbReference type="Pfam" id="PF13672">
    <property type="entry name" value="PP2C_2"/>
    <property type="match status" value="1"/>
</dbReference>